<dbReference type="GO" id="GO:0004519">
    <property type="term" value="F:endonuclease activity"/>
    <property type="evidence" value="ECO:0007669"/>
    <property type="project" value="UniProtKB-KW"/>
</dbReference>
<proteinExistence type="inferred from homology"/>
<gene>
    <name evidence="3" type="ORF">LX92_02666</name>
</gene>
<dbReference type="Gene3D" id="3.40.1440.10">
    <property type="entry name" value="GIY-YIG endonuclease"/>
    <property type="match status" value="1"/>
</dbReference>
<dbReference type="PANTHER" id="PTHR34477:SF5">
    <property type="entry name" value="BSL5627 PROTEIN"/>
    <property type="match status" value="1"/>
</dbReference>
<dbReference type="Proteomes" id="UP000245667">
    <property type="component" value="Unassembled WGS sequence"/>
</dbReference>
<feature type="domain" description="GIY-YIG" evidence="2">
    <location>
        <begin position="18"/>
        <end position="95"/>
    </location>
</feature>
<dbReference type="EMBL" id="QGGQ01000006">
    <property type="protein sequence ID" value="PWK22729.1"/>
    <property type="molecule type" value="Genomic_DNA"/>
</dbReference>
<dbReference type="InterPro" id="IPR050190">
    <property type="entry name" value="UPF0213_domain"/>
</dbReference>
<dbReference type="SUPFAM" id="SSF82771">
    <property type="entry name" value="GIY-YIG endonuclease"/>
    <property type="match status" value="1"/>
</dbReference>
<dbReference type="AlphaFoldDB" id="A0A316DZS4"/>
<dbReference type="PANTHER" id="PTHR34477">
    <property type="entry name" value="UPF0213 PROTEIN YHBQ"/>
    <property type="match status" value="1"/>
</dbReference>
<organism evidence="3 4">
    <name type="scientific">Maribacter polysiphoniae</name>
    <dbReference type="NCBI Taxonomy" id="429344"/>
    <lineage>
        <taxon>Bacteria</taxon>
        <taxon>Pseudomonadati</taxon>
        <taxon>Bacteroidota</taxon>
        <taxon>Flavobacteriia</taxon>
        <taxon>Flavobacteriales</taxon>
        <taxon>Flavobacteriaceae</taxon>
        <taxon>Maribacter</taxon>
    </lineage>
</organism>
<evidence type="ECO:0000313" key="3">
    <source>
        <dbReference type="EMBL" id="PWK22729.1"/>
    </source>
</evidence>
<dbReference type="RefSeq" id="WP_223308369.1">
    <property type="nucleotide sequence ID" value="NZ_JACWLN010000005.1"/>
</dbReference>
<name>A0A316DZS4_9FLAO</name>
<sequence>MSLLRRQETIINMQPLQHQYYVYILTNKKHGTLYIGMTNNLKRRIYEHKNKLVEGFTQKYNLDKVVFMESFLYVQDAILREKRMKKWKRQWKINLIEEDNPEWMDLAIDWYD</sequence>
<evidence type="ECO:0000259" key="2">
    <source>
        <dbReference type="PROSITE" id="PS50164"/>
    </source>
</evidence>
<reference evidence="3 4" key="1">
    <citation type="submission" date="2018-05" db="EMBL/GenBank/DDBJ databases">
        <title>Genomic Encyclopedia of Archaeal and Bacterial Type Strains, Phase II (KMG-II): from individual species to whole genera.</title>
        <authorList>
            <person name="Goeker M."/>
        </authorList>
    </citation>
    <scope>NUCLEOTIDE SEQUENCE [LARGE SCALE GENOMIC DNA]</scope>
    <source>
        <strain evidence="3 4">DSM 23514</strain>
    </source>
</reference>
<keyword evidence="3" id="KW-0255">Endonuclease</keyword>
<dbReference type="SMART" id="SM00465">
    <property type="entry name" value="GIYc"/>
    <property type="match status" value="1"/>
</dbReference>
<dbReference type="PROSITE" id="PS50164">
    <property type="entry name" value="GIY_YIG"/>
    <property type="match status" value="1"/>
</dbReference>
<evidence type="ECO:0000256" key="1">
    <source>
        <dbReference type="ARBA" id="ARBA00007435"/>
    </source>
</evidence>
<dbReference type="InterPro" id="IPR000305">
    <property type="entry name" value="GIY-YIG_endonuc"/>
</dbReference>
<dbReference type="Pfam" id="PF01541">
    <property type="entry name" value="GIY-YIG"/>
    <property type="match status" value="1"/>
</dbReference>
<evidence type="ECO:0000313" key="4">
    <source>
        <dbReference type="Proteomes" id="UP000245667"/>
    </source>
</evidence>
<dbReference type="InterPro" id="IPR035901">
    <property type="entry name" value="GIY-YIG_endonuc_sf"/>
</dbReference>
<accession>A0A316DZS4</accession>
<keyword evidence="3" id="KW-0540">Nuclease</keyword>
<keyword evidence="3" id="KW-0378">Hydrolase</keyword>
<protein>
    <submittedName>
        <fullName evidence="3">Putative endonuclease</fullName>
    </submittedName>
</protein>
<comment type="similarity">
    <text evidence="1">Belongs to the UPF0213 family.</text>
</comment>
<dbReference type="CDD" id="cd10448">
    <property type="entry name" value="GIY-YIG_unchar_3"/>
    <property type="match status" value="1"/>
</dbReference>
<comment type="caution">
    <text evidence="3">The sequence shown here is derived from an EMBL/GenBank/DDBJ whole genome shotgun (WGS) entry which is preliminary data.</text>
</comment>